<evidence type="ECO:0000259" key="1">
    <source>
        <dbReference type="Pfam" id="PF00004"/>
    </source>
</evidence>
<gene>
    <name evidence="2" type="ORF">BJ878DRAFT_389737</name>
</gene>
<dbReference type="OrthoDB" id="10042665at2759"/>
<dbReference type="GO" id="GO:0016887">
    <property type="term" value="F:ATP hydrolysis activity"/>
    <property type="evidence" value="ECO:0007669"/>
    <property type="project" value="InterPro"/>
</dbReference>
<feature type="domain" description="ATPase AAA-type core" evidence="1">
    <location>
        <begin position="84"/>
        <end position="154"/>
    </location>
</feature>
<dbReference type="GO" id="GO:0005524">
    <property type="term" value="F:ATP binding"/>
    <property type="evidence" value="ECO:0007669"/>
    <property type="project" value="InterPro"/>
</dbReference>
<feature type="non-terminal residue" evidence="2">
    <location>
        <position position="1"/>
    </location>
</feature>
<dbReference type="InterPro" id="IPR027417">
    <property type="entry name" value="P-loop_NTPase"/>
</dbReference>
<name>A0A9P7YV37_9HELO</name>
<evidence type="ECO:0000313" key="3">
    <source>
        <dbReference type="Proteomes" id="UP000887226"/>
    </source>
</evidence>
<dbReference type="PANTHER" id="PTHR46411:SF3">
    <property type="entry name" value="AAA+ ATPASE DOMAIN-CONTAINING PROTEIN"/>
    <property type="match status" value="1"/>
</dbReference>
<dbReference type="PANTHER" id="PTHR46411">
    <property type="entry name" value="FAMILY ATPASE, PUTATIVE-RELATED"/>
    <property type="match status" value="1"/>
</dbReference>
<dbReference type="AlphaFoldDB" id="A0A9P7YV37"/>
<feature type="non-terminal residue" evidence="2">
    <location>
        <position position="155"/>
    </location>
</feature>
<sequence>HITEDDFLICCPTVPGFSFSDKLWAEFAVADIEDIQWSSGLYDYLTISDEQKEVIMALADVQTSREPGSGFDDFVDGKGRGLNLLLHGPPGVGKTLTAEAVSEHLRQPLYSISAGELNVEAGKLEVQLSKIFRIASHWNAILLLDEADVFLEQRS</sequence>
<dbReference type="Proteomes" id="UP000887226">
    <property type="component" value="Unassembled WGS sequence"/>
</dbReference>
<reference evidence="2" key="1">
    <citation type="journal article" date="2021" name="IMA Fungus">
        <title>Genomic characterization of three marine fungi, including Emericellopsis atlantica sp. nov. with signatures of a generalist lifestyle and marine biomass degradation.</title>
        <authorList>
            <person name="Hagestad O.C."/>
            <person name="Hou L."/>
            <person name="Andersen J.H."/>
            <person name="Hansen E.H."/>
            <person name="Altermark B."/>
            <person name="Li C."/>
            <person name="Kuhnert E."/>
            <person name="Cox R.J."/>
            <person name="Crous P.W."/>
            <person name="Spatafora J.W."/>
            <person name="Lail K."/>
            <person name="Amirebrahimi M."/>
            <person name="Lipzen A."/>
            <person name="Pangilinan J."/>
            <person name="Andreopoulos W."/>
            <person name="Hayes R.D."/>
            <person name="Ng V."/>
            <person name="Grigoriev I.V."/>
            <person name="Jackson S.A."/>
            <person name="Sutton T.D.S."/>
            <person name="Dobson A.D.W."/>
            <person name="Rama T."/>
        </authorList>
    </citation>
    <scope>NUCLEOTIDE SEQUENCE</scope>
    <source>
        <strain evidence="2">TRa3180A</strain>
    </source>
</reference>
<accession>A0A9P7YV37</accession>
<organism evidence="2 3">
    <name type="scientific">Calycina marina</name>
    <dbReference type="NCBI Taxonomy" id="1763456"/>
    <lineage>
        <taxon>Eukaryota</taxon>
        <taxon>Fungi</taxon>
        <taxon>Dikarya</taxon>
        <taxon>Ascomycota</taxon>
        <taxon>Pezizomycotina</taxon>
        <taxon>Leotiomycetes</taxon>
        <taxon>Helotiales</taxon>
        <taxon>Pezizellaceae</taxon>
        <taxon>Calycina</taxon>
    </lineage>
</organism>
<dbReference type="Pfam" id="PF00004">
    <property type="entry name" value="AAA"/>
    <property type="match status" value="1"/>
</dbReference>
<proteinExistence type="predicted"/>
<protein>
    <recommendedName>
        <fullName evidence="1">ATPase AAA-type core domain-containing protein</fullName>
    </recommendedName>
</protein>
<evidence type="ECO:0000313" key="2">
    <source>
        <dbReference type="EMBL" id="KAG9240325.1"/>
    </source>
</evidence>
<dbReference type="InterPro" id="IPR003959">
    <property type="entry name" value="ATPase_AAA_core"/>
</dbReference>
<dbReference type="EMBL" id="MU254485">
    <property type="protein sequence ID" value="KAG9240325.1"/>
    <property type="molecule type" value="Genomic_DNA"/>
</dbReference>
<keyword evidence="3" id="KW-1185">Reference proteome</keyword>
<comment type="caution">
    <text evidence="2">The sequence shown here is derived from an EMBL/GenBank/DDBJ whole genome shotgun (WGS) entry which is preliminary data.</text>
</comment>
<dbReference type="SUPFAM" id="SSF52540">
    <property type="entry name" value="P-loop containing nucleoside triphosphate hydrolases"/>
    <property type="match status" value="1"/>
</dbReference>
<dbReference type="Gene3D" id="3.40.50.300">
    <property type="entry name" value="P-loop containing nucleotide triphosphate hydrolases"/>
    <property type="match status" value="1"/>
</dbReference>